<evidence type="ECO:0000256" key="1">
    <source>
        <dbReference type="SAM" id="MobiDB-lite"/>
    </source>
</evidence>
<name>A0A151N367_ALLMI</name>
<keyword evidence="3" id="KW-1185">Reference proteome</keyword>
<evidence type="ECO:0000313" key="2">
    <source>
        <dbReference type="EMBL" id="KYO31264.1"/>
    </source>
</evidence>
<feature type="region of interest" description="Disordered" evidence="1">
    <location>
        <begin position="68"/>
        <end position="89"/>
    </location>
</feature>
<gene>
    <name evidence="2" type="ORF">Y1Q_0016978</name>
</gene>
<organism evidence="2 3">
    <name type="scientific">Alligator mississippiensis</name>
    <name type="common">American alligator</name>
    <dbReference type="NCBI Taxonomy" id="8496"/>
    <lineage>
        <taxon>Eukaryota</taxon>
        <taxon>Metazoa</taxon>
        <taxon>Chordata</taxon>
        <taxon>Craniata</taxon>
        <taxon>Vertebrata</taxon>
        <taxon>Euteleostomi</taxon>
        <taxon>Archelosauria</taxon>
        <taxon>Archosauria</taxon>
        <taxon>Crocodylia</taxon>
        <taxon>Alligatoridae</taxon>
        <taxon>Alligatorinae</taxon>
        <taxon>Alligator</taxon>
    </lineage>
</organism>
<proteinExistence type="predicted"/>
<reference evidence="2 3" key="1">
    <citation type="journal article" date="2012" name="Genome Biol.">
        <title>Sequencing three crocodilian genomes to illuminate the evolution of archosaurs and amniotes.</title>
        <authorList>
            <person name="St John J.A."/>
            <person name="Braun E.L."/>
            <person name="Isberg S.R."/>
            <person name="Miles L.G."/>
            <person name="Chong A.Y."/>
            <person name="Gongora J."/>
            <person name="Dalzell P."/>
            <person name="Moran C."/>
            <person name="Bed'hom B."/>
            <person name="Abzhanov A."/>
            <person name="Burgess S.C."/>
            <person name="Cooksey A.M."/>
            <person name="Castoe T.A."/>
            <person name="Crawford N.G."/>
            <person name="Densmore L.D."/>
            <person name="Drew J.C."/>
            <person name="Edwards S.V."/>
            <person name="Faircloth B.C."/>
            <person name="Fujita M.K."/>
            <person name="Greenwold M.J."/>
            <person name="Hoffmann F.G."/>
            <person name="Howard J.M."/>
            <person name="Iguchi T."/>
            <person name="Janes D.E."/>
            <person name="Khan S.Y."/>
            <person name="Kohno S."/>
            <person name="de Koning A.J."/>
            <person name="Lance S.L."/>
            <person name="McCarthy F.M."/>
            <person name="McCormack J.E."/>
            <person name="Merchant M.E."/>
            <person name="Peterson D.G."/>
            <person name="Pollock D.D."/>
            <person name="Pourmand N."/>
            <person name="Raney B.J."/>
            <person name="Roessler K.A."/>
            <person name="Sanford J.R."/>
            <person name="Sawyer R.H."/>
            <person name="Schmidt C.J."/>
            <person name="Triplett E.W."/>
            <person name="Tuberville T.D."/>
            <person name="Venegas-Anaya M."/>
            <person name="Howard J.T."/>
            <person name="Jarvis E.D."/>
            <person name="Guillette L.J.Jr."/>
            <person name="Glenn T.C."/>
            <person name="Green R.E."/>
            <person name="Ray D.A."/>
        </authorList>
    </citation>
    <scope>NUCLEOTIDE SEQUENCE [LARGE SCALE GENOMIC DNA]</scope>
    <source>
        <strain evidence="2">KSC_2009_1</strain>
    </source>
</reference>
<comment type="caution">
    <text evidence="2">The sequence shown here is derived from an EMBL/GenBank/DDBJ whole genome shotgun (WGS) entry which is preliminary data.</text>
</comment>
<sequence>MQTEANMDPYTMLLNEAFLMNPERQHTRSPLTLVLENGSCFYEEQRLHIEEDFSSSFRRKLGIELVTETDSQTPKTGPRTITEPQQPISEPFVESTELVDSPAPRDTVEFTRSRQTFKLKIEETINIIVKQRTLLCILDLISSR</sequence>
<dbReference type="EMBL" id="AKHW03004108">
    <property type="protein sequence ID" value="KYO31264.1"/>
    <property type="molecule type" value="Genomic_DNA"/>
</dbReference>
<dbReference type="AlphaFoldDB" id="A0A151N367"/>
<evidence type="ECO:0000313" key="3">
    <source>
        <dbReference type="Proteomes" id="UP000050525"/>
    </source>
</evidence>
<accession>A0A151N367</accession>
<protein>
    <submittedName>
        <fullName evidence="2">Uncharacterized protein</fullName>
    </submittedName>
</protein>
<dbReference type="Proteomes" id="UP000050525">
    <property type="component" value="Unassembled WGS sequence"/>
</dbReference>